<evidence type="ECO:0000256" key="2">
    <source>
        <dbReference type="SAM" id="Phobius"/>
    </source>
</evidence>
<evidence type="ECO:0000256" key="1">
    <source>
        <dbReference type="ARBA" id="ARBA00007362"/>
    </source>
</evidence>
<dbReference type="OrthoDB" id="9790852at2"/>
<sequence>MSNINTKRVYSILLLGVIGISFSAILIRNATAPASIIAMYRMIITFFLFIPVALVKSRNELAKTEIKDYILCCISGIFLALHFISWITSLSYTTVASSTVLVSMQPIFTSLIAYLIFKEGLSKKGAIGMTIAIFGSAVIGISNFHLGEGSIYGDTLALMGGLFGALYITIGRSMRKKISNLTYGFLVYGSCGLVILIINLTLKVPLIGYPEKDYMLFALMAIICTIGGHTVLNWGLKYVEASKISTFMLGEPVGATLWAILLLREYPSSMQIIGGIIILFGLYIFISTSLREDKSKKKIVKEGLELES</sequence>
<feature type="transmembrane region" description="Helical" evidence="2">
    <location>
        <begin position="151"/>
        <end position="170"/>
    </location>
</feature>
<feature type="transmembrane region" description="Helical" evidence="2">
    <location>
        <begin position="214"/>
        <end position="232"/>
    </location>
</feature>
<feature type="transmembrane region" description="Helical" evidence="2">
    <location>
        <begin position="269"/>
        <end position="290"/>
    </location>
</feature>
<dbReference type="Proteomes" id="UP000198636">
    <property type="component" value="Unassembled WGS sequence"/>
</dbReference>
<feature type="transmembrane region" description="Helical" evidence="2">
    <location>
        <begin position="95"/>
        <end position="117"/>
    </location>
</feature>
<comment type="similarity">
    <text evidence="1">Belongs to the EamA transporter family.</text>
</comment>
<feature type="domain" description="EamA" evidence="3">
    <location>
        <begin position="152"/>
        <end position="285"/>
    </location>
</feature>
<accession>A0A1G5K3E8</accession>
<proteinExistence type="inferred from homology"/>
<feature type="transmembrane region" description="Helical" evidence="2">
    <location>
        <begin position="37"/>
        <end position="57"/>
    </location>
</feature>
<feature type="transmembrane region" description="Helical" evidence="2">
    <location>
        <begin position="126"/>
        <end position="145"/>
    </location>
</feature>
<dbReference type="Pfam" id="PF00892">
    <property type="entry name" value="EamA"/>
    <property type="match status" value="2"/>
</dbReference>
<feature type="transmembrane region" description="Helical" evidence="2">
    <location>
        <begin position="244"/>
        <end position="263"/>
    </location>
</feature>
<dbReference type="PANTHER" id="PTHR22911:SF76">
    <property type="entry name" value="EAMA DOMAIN-CONTAINING PROTEIN"/>
    <property type="match status" value="1"/>
</dbReference>
<dbReference type="GO" id="GO:0016020">
    <property type="term" value="C:membrane"/>
    <property type="evidence" value="ECO:0007669"/>
    <property type="project" value="InterPro"/>
</dbReference>
<feature type="transmembrane region" description="Helical" evidence="2">
    <location>
        <begin position="69"/>
        <end position="89"/>
    </location>
</feature>
<name>A0A1G5K3E8_9FIRM</name>
<dbReference type="STRING" id="1120976.SAMN03080606_03215"/>
<feature type="domain" description="EamA" evidence="3">
    <location>
        <begin position="11"/>
        <end position="139"/>
    </location>
</feature>
<dbReference type="InterPro" id="IPR000620">
    <property type="entry name" value="EamA_dom"/>
</dbReference>
<evidence type="ECO:0000313" key="4">
    <source>
        <dbReference type="EMBL" id="SCY94984.1"/>
    </source>
</evidence>
<dbReference type="AlphaFoldDB" id="A0A1G5K3E8"/>
<feature type="transmembrane region" description="Helical" evidence="2">
    <location>
        <begin position="12"/>
        <end position="31"/>
    </location>
</feature>
<keyword evidence="2" id="KW-0472">Membrane</keyword>
<dbReference type="RefSeq" id="WP_091545563.1">
    <property type="nucleotide sequence ID" value="NZ_FMUS01000023.1"/>
</dbReference>
<keyword evidence="2" id="KW-0812">Transmembrane</keyword>
<protein>
    <submittedName>
        <fullName evidence="4">Permease of the drug/metabolite transporter (DMT) superfamily</fullName>
    </submittedName>
</protein>
<dbReference type="InterPro" id="IPR037185">
    <property type="entry name" value="EmrE-like"/>
</dbReference>
<reference evidence="4 5" key="1">
    <citation type="submission" date="2016-10" db="EMBL/GenBank/DDBJ databases">
        <authorList>
            <person name="de Groot N.N."/>
        </authorList>
    </citation>
    <scope>NUCLEOTIDE SEQUENCE [LARGE SCALE GENOMIC DNA]</scope>
    <source>
        <strain evidence="4 5">DSM 18978</strain>
    </source>
</reference>
<organism evidence="4 5">
    <name type="scientific">Alkaliphilus peptidifermentans DSM 18978</name>
    <dbReference type="NCBI Taxonomy" id="1120976"/>
    <lineage>
        <taxon>Bacteria</taxon>
        <taxon>Bacillati</taxon>
        <taxon>Bacillota</taxon>
        <taxon>Clostridia</taxon>
        <taxon>Peptostreptococcales</taxon>
        <taxon>Natronincolaceae</taxon>
        <taxon>Alkaliphilus</taxon>
    </lineage>
</organism>
<keyword evidence="5" id="KW-1185">Reference proteome</keyword>
<dbReference type="SUPFAM" id="SSF103481">
    <property type="entry name" value="Multidrug resistance efflux transporter EmrE"/>
    <property type="match status" value="2"/>
</dbReference>
<evidence type="ECO:0000313" key="5">
    <source>
        <dbReference type="Proteomes" id="UP000198636"/>
    </source>
</evidence>
<dbReference type="PANTHER" id="PTHR22911">
    <property type="entry name" value="ACYL-MALONYL CONDENSING ENZYME-RELATED"/>
    <property type="match status" value="1"/>
</dbReference>
<feature type="transmembrane region" description="Helical" evidence="2">
    <location>
        <begin position="182"/>
        <end position="202"/>
    </location>
</feature>
<keyword evidence="2" id="KW-1133">Transmembrane helix</keyword>
<evidence type="ECO:0000259" key="3">
    <source>
        <dbReference type="Pfam" id="PF00892"/>
    </source>
</evidence>
<dbReference type="EMBL" id="FMUS01000023">
    <property type="protein sequence ID" value="SCY94984.1"/>
    <property type="molecule type" value="Genomic_DNA"/>
</dbReference>
<gene>
    <name evidence="4" type="ORF">SAMN03080606_03215</name>
</gene>